<reference evidence="2" key="1">
    <citation type="journal article" date="2019" name="Int. J. Syst. Evol. Microbiol.">
        <title>The Global Catalogue of Microorganisms (GCM) 10K type strain sequencing project: providing services to taxonomists for standard genome sequencing and annotation.</title>
        <authorList>
            <consortium name="The Broad Institute Genomics Platform"/>
            <consortium name="The Broad Institute Genome Sequencing Center for Infectious Disease"/>
            <person name="Wu L."/>
            <person name="Ma J."/>
        </authorList>
    </citation>
    <scope>NUCLEOTIDE SEQUENCE [LARGE SCALE GENOMIC DNA]</scope>
    <source>
        <strain evidence="2">JCM 17939</strain>
    </source>
</reference>
<organism evidence="1 2">
    <name type="scientific">Actinoallomurus vinaceus</name>
    <dbReference type="NCBI Taxonomy" id="1080074"/>
    <lineage>
        <taxon>Bacteria</taxon>
        <taxon>Bacillati</taxon>
        <taxon>Actinomycetota</taxon>
        <taxon>Actinomycetes</taxon>
        <taxon>Streptosporangiales</taxon>
        <taxon>Thermomonosporaceae</taxon>
        <taxon>Actinoallomurus</taxon>
    </lineage>
</organism>
<comment type="caution">
    <text evidence="1">The sequence shown here is derived from an EMBL/GenBank/DDBJ whole genome shotgun (WGS) entry which is preliminary data.</text>
</comment>
<sequence length="81" mass="8621">MHNRQIPASEASHALILLSRLRHTAIAILDQHVLREGRCRICQTTGVCPAAMLADNNLAIFSDLTALPLGDGDEGPPSAPP</sequence>
<evidence type="ECO:0000313" key="2">
    <source>
        <dbReference type="Proteomes" id="UP001501442"/>
    </source>
</evidence>
<proteinExistence type="predicted"/>
<evidence type="ECO:0008006" key="3">
    <source>
        <dbReference type="Google" id="ProtNLM"/>
    </source>
</evidence>
<gene>
    <name evidence="1" type="ORF">GCM10023196_049200</name>
</gene>
<name>A0ABP8UEF0_9ACTN</name>
<dbReference type="EMBL" id="BAABHK010000006">
    <property type="protein sequence ID" value="GAA4629247.1"/>
    <property type="molecule type" value="Genomic_DNA"/>
</dbReference>
<dbReference type="Proteomes" id="UP001501442">
    <property type="component" value="Unassembled WGS sequence"/>
</dbReference>
<protein>
    <recommendedName>
        <fullName evidence="3">4Fe-4S Wbl-type domain-containing protein</fullName>
    </recommendedName>
</protein>
<keyword evidence="2" id="KW-1185">Reference proteome</keyword>
<accession>A0ABP8UEF0</accession>
<evidence type="ECO:0000313" key="1">
    <source>
        <dbReference type="EMBL" id="GAA4629247.1"/>
    </source>
</evidence>